<comment type="caution">
    <text evidence="1">The sequence shown here is derived from an EMBL/GenBank/DDBJ whole genome shotgun (WGS) entry which is preliminary data.</text>
</comment>
<evidence type="ECO:0000313" key="2">
    <source>
        <dbReference type="Proteomes" id="UP000632339"/>
    </source>
</evidence>
<protein>
    <recommendedName>
        <fullName evidence="3">Lipoprotein</fullName>
    </recommendedName>
</protein>
<name>A0ABQ2HZL8_9BACT</name>
<reference evidence="2" key="1">
    <citation type="journal article" date="2019" name="Int. J. Syst. Evol. Microbiol.">
        <title>The Global Catalogue of Microorganisms (GCM) 10K type strain sequencing project: providing services to taxonomists for standard genome sequencing and annotation.</title>
        <authorList>
            <consortium name="The Broad Institute Genomics Platform"/>
            <consortium name="The Broad Institute Genome Sequencing Center for Infectious Disease"/>
            <person name="Wu L."/>
            <person name="Ma J."/>
        </authorList>
    </citation>
    <scope>NUCLEOTIDE SEQUENCE [LARGE SCALE GENOMIC DNA]</scope>
    <source>
        <strain evidence="2">CGMCC 1.6375</strain>
    </source>
</reference>
<organism evidence="1 2">
    <name type="scientific">Dyadobacter beijingensis</name>
    <dbReference type="NCBI Taxonomy" id="365489"/>
    <lineage>
        <taxon>Bacteria</taxon>
        <taxon>Pseudomonadati</taxon>
        <taxon>Bacteroidota</taxon>
        <taxon>Cytophagia</taxon>
        <taxon>Cytophagales</taxon>
        <taxon>Spirosomataceae</taxon>
        <taxon>Dyadobacter</taxon>
    </lineage>
</organism>
<keyword evidence="2" id="KW-1185">Reference proteome</keyword>
<dbReference type="PROSITE" id="PS51257">
    <property type="entry name" value="PROKAR_LIPOPROTEIN"/>
    <property type="match status" value="1"/>
</dbReference>
<proteinExistence type="predicted"/>
<accession>A0ABQ2HZL8</accession>
<dbReference type="Proteomes" id="UP000632339">
    <property type="component" value="Unassembled WGS sequence"/>
</dbReference>
<gene>
    <name evidence="1" type="ORF">GCM10010967_29770</name>
</gene>
<evidence type="ECO:0008006" key="3">
    <source>
        <dbReference type="Google" id="ProtNLM"/>
    </source>
</evidence>
<dbReference type="RefSeq" id="WP_019943064.1">
    <property type="nucleotide sequence ID" value="NZ_BMLI01000001.1"/>
</dbReference>
<evidence type="ECO:0000313" key="1">
    <source>
        <dbReference type="EMBL" id="GGM94523.1"/>
    </source>
</evidence>
<sequence length="208" mass="24390">MKSLLACAVILAMLLGCKKEKEPVEIVEPEVVLTREEVMTDLKGSTYQIAEWYGVSGKDTTFMQNDQFYGAVMKSVFLLFDGDRRVYYYIGNEIPNTTFPGKKRTFDVNVFYFRPIDLGYYWNEKENNMLLEWENHSDNLHIMPRGITLRLNQKGYKRVKTYAQGEAAGTSGYMRFDYDYQGKTYTMLLRQMWNYGEAMPKHNLFVVF</sequence>
<dbReference type="EMBL" id="BMLI01000001">
    <property type="protein sequence ID" value="GGM94523.1"/>
    <property type="molecule type" value="Genomic_DNA"/>
</dbReference>